<dbReference type="PROSITE" id="PS51387">
    <property type="entry name" value="FAD_PCMH"/>
    <property type="match status" value="1"/>
</dbReference>
<dbReference type="InterPro" id="IPR016169">
    <property type="entry name" value="FAD-bd_PCMH_sub2"/>
</dbReference>
<dbReference type="Proteomes" id="UP001062443">
    <property type="component" value="Unassembled WGS sequence"/>
</dbReference>
<dbReference type="PROSITE" id="PS00198">
    <property type="entry name" value="4FE4S_FER_1"/>
    <property type="match status" value="1"/>
</dbReference>
<protein>
    <submittedName>
        <fullName evidence="10">Oxidoreductase</fullName>
    </submittedName>
</protein>
<evidence type="ECO:0000313" key="10">
    <source>
        <dbReference type="EMBL" id="GBR47833.1"/>
    </source>
</evidence>
<keyword evidence="4" id="KW-0274">FAD</keyword>
<dbReference type="RefSeq" id="WP_068170890.1">
    <property type="nucleotide sequence ID" value="NZ_BAQB01000022.1"/>
</dbReference>
<feature type="domain" description="FAD-binding PCMH-type" evidence="9">
    <location>
        <begin position="57"/>
        <end position="286"/>
    </location>
</feature>
<keyword evidence="3" id="KW-0479">Metal-binding</keyword>
<proteinExistence type="predicted"/>
<dbReference type="SUPFAM" id="SSF55103">
    <property type="entry name" value="FAD-linked oxidases, C-terminal domain"/>
    <property type="match status" value="1"/>
</dbReference>
<evidence type="ECO:0000256" key="4">
    <source>
        <dbReference type="ARBA" id="ARBA00022827"/>
    </source>
</evidence>
<comment type="caution">
    <text evidence="10">The sequence shown here is derived from an EMBL/GenBank/DDBJ whole genome shotgun (WGS) entry which is preliminary data.</text>
</comment>
<dbReference type="InterPro" id="IPR016164">
    <property type="entry name" value="FAD-linked_Oxase-like_C"/>
</dbReference>
<evidence type="ECO:0000259" key="8">
    <source>
        <dbReference type="PROSITE" id="PS51379"/>
    </source>
</evidence>
<organism evidence="10 11">
    <name type="scientific">Neokomagataea tanensis NBRC 106556</name>
    <dbReference type="NCBI Taxonomy" id="1223519"/>
    <lineage>
        <taxon>Bacteria</taxon>
        <taxon>Pseudomonadati</taxon>
        <taxon>Pseudomonadota</taxon>
        <taxon>Alphaproteobacteria</taxon>
        <taxon>Acetobacterales</taxon>
        <taxon>Acetobacteraceae</taxon>
        <taxon>Neokomagataea</taxon>
    </lineage>
</organism>
<dbReference type="SUPFAM" id="SSF46548">
    <property type="entry name" value="alpha-helical ferredoxin"/>
    <property type="match status" value="1"/>
</dbReference>
<sequence>MGDAPYLSHNTNRLTLASRDLKRWTAYKSALEAHGFSGEITDSIAARLVGSTDNSIYQRLPLAVIYPKTTDDLNRAVKAAKSIDLTLSIRGGGTGTNGQSLTSGVVIDVARHLTAIVHFDEQAKTITVEPGVILARLNAFLRPYGFFFPPTVSTATRATIGGMIATDASGKGSRIYGRTSDYIQSLDVTLSDGSDLTICAQSSENVVALSARTDRAGDAYRVTQDIVTKHAEEIQCVFPDMNRGLTGYNLQKLTDEQGGLNLIRLLAGSEGTLALTKQATLHVKPLPKFRQLLVIRYGRFQDALQNVRTLLKAEPAAIEVLDDKVLARASQDVIWSTLETVLGAQAERPVEGMSFVEFVGDDAQTIENQRLNALSLLERTSDDVIDFKTVADPAIINQLWALREKSVGLLGRPEGQKQGIAFVEDTAVPPENLPEFVSEFRDILDQHNLIYGMFGHADVGCLHVRPYMDMTSERDRKLIRHISDQVVTLTRRYGGLIWGEHGRGYRGEFSPLYFGETLYNALCDIKQAFDPEGLFNRGKLARSGERYPVERIDAVPFKGAFDADLAQASRRRYGAAISCNGNGACFNREPDQAMCPSYKATGDRLQSPKGRATLLRSWARLRSLPDHAPDRAFLPRLTEEVKAALDTCLSCKACATQCPIKVDIPSMRSRFLHAYYASHARTLRDQVVYMLEPLLRIARCMPSLANIFMQNVVSKAFIKKIGLIDLPFLRPTRLFRYKRVTSRWLKHAATNPHAVIIVQDSFTGSFDGSVLEAAYTTLSTLGFDVRLSPVLDNGKARHVRGFTHGFTKTAQRAVADLKRLSVAGTPLISVDAATGLMFTQEYTELKEASPIPQVTPLEAFLRNAIEQKLISPCTMQPQEEITLLPHCTEQGARPHSTTDWRFVLAFFGLSVTPGKAGCCGMAGLFGHEAENAALSYQIFQQNWAQQTKNPVLATGYSCRCQTKRYTGTRPLHPIEWLAQALHKTERTSP</sequence>
<comment type="cofactor">
    <cofactor evidence="1">
        <name>FAD</name>
        <dbReference type="ChEBI" id="CHEBI:57692"/>
    </cofactor>
</comment>
<keyword evidence="11" id="KW-1185">Reference proteome</keyword>
<reference evidence="10" key="1">
    <citation type="submission" date="2013-04" db="EMBL/GenBank/DDBJ databases">
        <title>The genome sequencing project of 58 acetic acid bacteria.</title>
        <authorList>
            <person name="Okamoto-Kainuma A."/>
            <person name="Ishikawa M."/>
            <person name="Umino S."/>
            <person name="Koizumi Y."/>
            <person name="Shiwa Y."/>
            <person name="Yoshikawa H."/>
            <person name="Matsutani M."/>
            <person name="Matsushita K."/>
        </authorList>
    </citation>
    <scope>NUCLEOTIDE SEQUENCE</scope>
    <source>
        <strain evidence="10">NBRC 106556</strain>
    </source>
</reference>
<dbReference type="Pfam" id="PF02913">
    <property type="entry name" value="FAD-oxidase_C"/>
    <property type="match status" value="1"/>
</dbReference>
<dbReference type="Gene3D" id="3.30.43.10">
    <property type="entry name" value="Uridine Diphospho-n-acetylenolpyruvylglucosamine Reductase, domain 2"/>
    <property type="match status" value="1"/>
</dbReference>
<dbReference type="InterPro" id="IPR016166">
    <property type="entry name" value="FAD-bd_PCMH"/>
</dbReference>
<dbReference type="PANTHER" id="PTHR11748">
    <property type="entry name" value="D-LACTATE DEHYDROGENASE"/>
    <property type="match status" value="1"/>
</dbReference>
<dbReference type="InterPro" id="IPR036318">
    <property type="entry name" value="FAD-bd_PCMH-like_sf"/>
</dbReference>
<dbReference type="InterPro" id="IPR004113">
    <property type="entry name" value="FAD-bd_oxidored_4_C"/>
</dbReference>
<evidence type="ECO:0000256" key="7">
    <source>
        <dbReference type="ARBA" id="ARBA00023014"/>
    </source>
</evidence>
<keyword evidence="6" id="KW-0408">Iron</keyword>
<dbReference type="Pfam" id="PF01565">
    <property type="entry name" value="FAD_binding_4"/>
    <property type="match status" value="1"/>
</dbReference>
<keyword evidence="5" id="KW-0560">Oxidoreductase</keyword>
<dbReference type="InterPro" id="IPR017896">
    <property type="entry name" value="4Fe4S_Fe-S-bd"/>
</dbReference>
<name>A0ABQ0QKA9_9PROT</name>
<evidence type="ECO:0000256" key="5">
    <source>
        <dbReference type="ARBA" id="ARBA00023002"/>
    </source>
</evidence>
<evidence type="ECO:0000259" key="9">
    <source>
        <dbReference type="PROSITE" id="PS51387"/>
    </source>
</evidence>
<dbReference type="PROSITE" id="PS51379">
    <property type="entry name" value="4FE4S_FER_2"/>
    <property type="match status" value="1"/>
</dbReference>
<evidence type="ECO:0000256" key="3">
    <source>
        <dbReference type="ARBA" id="ARBA00022723"/>
    </source>
</evidence>
<evidence type="ECO:0000256" key="6">
    <source>
        <dbReference type="ARBA" id="ARBA00023004"/>
    </source>
</evidence>
<dbReference type="SUPFAM" id="SSF56176">
    <property type="entry name" value="FAD-binding/transporter-associated domain-like"/>
    <property type="match status" value="1"/>
</dbReference>
<keyword evidence="7" id="KW-0411">Iron-sulfur</keyword>
<keyword evidence="2" id="KW-0285">Flavoprotein</keyword>
<feature type="domain" description="4Fe-4S ferredoxin-type" evidence="8">
    <location>
        <begin position="639"/>
        <end position="670"/>
    </location>
</feature>
<dbReference type="Gene3D" id="3.30.70.2740">
    <property type="match status" value="1"/>
</dbReference>
<dbReference type="EMBL" id="BAQB01000022">
    <property type="protein sequence ID" value="GBR47833.1"/>
    <property type="molecule type" value="Genomic_DNA"/>
</dbReference>
<dbReference type="Gene3D" id="3.30.465.10">
    <property type="match status" value="1"/>
</dbReference>
<dbReference type="InterPro" id="IPR006094">
    <property type="entry name" value="Oxid_FAD_bind_N"/>
</dbReference>
<dbReference type="InterPro" id="IPR009051">
    <property type="entry name" value="Helical_ferredxn"/>
</dbReference>
<dbReference type="Gene3D" id="1.10.1060.10">
    <property type="entry name" value="Alpha-helical ferredoxin"/>
    <property type="match status" value="1"/>
</dbReference>
<evidence type="ECO:0000256" key="2">
    <source>
        <dbReference type="ARBA" id="ARBA00022630"/>
    </source>
</evidence>
<dbReference type="InterPro" id="IPR017900">
    <property type="entry name" value="4Fe4S_Fe_S_CS"/>
</dbReference>
<accession>A0ABQ0QKA9</accession>
<evidence type="ECO:0000256" key="1">
    <source>
        <dbReference type="ARBA" id="ARBA00001974"/>
    </source>
</evidence>
<dbReference type="InterPro" id="IPR016167">
    <property type="entry name" value="FAD-bd_PCMH_sub1"/>
</dbReference>
<dbReference type="Pfam" id="PF13183">
    <property type="entry name" value="Fer4_8"/>
    <property type="match status" value="1"/>
</dbReference>
<evidence type="ECO:0000313" key="11">
    <source>
        <dbReference type="Proteomes" id="UP001062443"/>
    </source>
</evidence>
<dbReference type="PANTHER" id="PTHR11748:SF119">
    <property type="entry name" value="D-2-HYDROXYGLUTARATE DEHYDROGENASE"/>
    <property type="match status" value="1"/>
</dbReference>
<gene>
    <name evidence="10" type="ORF">AA106556_1593</name>
</gene>